<dbReference type="AlphaFoldDB" id="A8DZD4"/>
<dbReference type="eggNOG" id="ENOG502QUPS">
    <property type="taxonomic scope" value="Eukaryota"/>
</dbReference>
<reference evidence="5 6" key="2">
    <citation type="journal article" date="2013" name="Nature">
        <title>The zebrafish reference genome sequence and its relationship to the human genome.</title>
        <authorList>
            <consortium name="Genome Reference Consortium Zebrafish"/>
            <person name="Howe K."/>
            <person name="Clark M.D."/>
            <person name="Torroja C.F."/>
            <person name="Torrance J."/>
            <person name="Berthelot C."/>
            <person name="Muffato M."/>
            <person name="Collins J.E."/>
            <person name="Humphray S."/>
            <person name="McLaren K."/>
            <person name="Matthews L."/>
            <person name="McLaren S."/>
            <person name="Sealy I."/>
            <person name="Caccamo M."/>
            <person name="Churcher C."/>
            <person name="Scott C."/>
            <person name="Barrett J.C."/>
            <person name="Koch R."/>
            <person name="Rauch G.J."/>
            <person name="White S."/>
            <person name="Chow W."/>
            <person name="Kilian B."/>
            <person name="Quintais L.T."/>
            <person name="Guerra-Assuncao J.A."/>
            <person name="Zhou Y."/>
            <person name="Gu Y."/>
            <person name="Yen J."/>
            <person name="Vogel J.H."/>
            <person name="Eyre T."/>
            <person name="Redmond S."/>
            <person name="Banerjee R."/>
            <person name="Chi J."/>
            <person name="Fu B."/>
            <person name="Langley E."/>
            <person name="Maguire S.F."/>
            <person name="Laird G.K."/>
            <person name="Lloyd D."/>
            <person name="Kenyon E."/>
            <person name="Donaldson S."/>
            <person name="Sehra H."/>
            <person name="Almeida-King J."/>
            <person name="Loveland J."/>
            <person name="Trevanion S."/>
            <person name="Jones M."/>
            <person name="Quail M."/>
            <person name="Willey D."/>
            <person name="Hunt A."/>
            <person name="Burton J."/>
            <person name="Sims S."/>
            <person name="McLay K."/>
            <person name="Plumb B."/>
            <person name="Davis J."/>
            <person name="Clee C."/>
            <person name="Oliver K."/>
            <person name="Clark R."/>
            <person name="Riddle C."/>
            <person name="Elliot D."/>
            <person name="Eliott D."/>
            <person name="Threadgold G."/>
            <person name="Harden G."/>
            <person name="Ware D."/>
            <person name="Begum S."/>
            <person name="Mortimore B."/>
            <person name="Mortimer B."/>
            <person name="Kerry G."/>
            <person name="Heath P."/>
            <person name="Phillimore B."/>
            <person name="Tracey A."/>
            <person name="Corby N."/>
            <person name="Dunn M."/>
            <person name="Johnson C."/>
            <person name="Wood J."/>
            <person name="Clark S."/>
            <person name="Pelan S."/>
            <person name="Griffiths G."/>
            <person name="Smith M."/>
            <person name="Glithero R."/>
            <person name="Howden P."/>
            <person name="Barker N."/>
            <person name="Lloyd C."/>
            <person name="Stevens C."/>
            <person name="Harley J."/>
            <person name="Holt K."/>
            <person name="Panagiotidis G."/>
            <person name="Lovell J."/>
            <person name="Beasley H."/>
            <person name="Henderson C."/>
            <person name="Gordon D."/>
            <person name="Auger K."/>
            <person name="Wright D."/>
            <person name="Collins J."/>
            <person name="Raisen C."/>
            <person name="Dyer L."/>
            <person name="Leung K."/>
            <person name="Robertson L."/>
            <person name="Ambridge K."/>
            <person name="Leongamornlert D."/>
            <person name="McGuire S."/>
            <person name="Gilderthorp R."/>
            <person name="Griffiths C."/>
            <person name="Manthravadi D."/>
            <person name="Nichol S."/>
            <person name="Barker G."/>
            <person name="Whitehead S."/>
            <person name="Kay M."/>
            <person name="Brown J."/>
            <person name="Murnane C."/>
            <person name="Gray E."/>
            <person name="Humphries M."/>
            <person name="Sycamore N."/>
            <person name="Barker D."/>
            <person name="Saunders D."/>
            <person name="Wallis J."/>
            <person name="Babbage A."/>
            <person name="Hammond S."/>
            <person name="Mashreghi-Mohammadi M."/>
            <person name="Barr L."/>
            <person name="Martin S."/>
            <person name="Wray P."/>
            <person name="Ellington A."/>
            <person name="Matthews N."/>
            <person name="Ellwood M."/>
            <person name="Woodmansey R."/>
            <person name="Clark G."/>
            <person name="Cooper J."/>
            <person name="Cooper J."/>
            <person name="Tromans A."/>
            <person name="Grafham D."/>
            <person name="Skuce C."/>
            <person name="Pandian R."/>
            <person name="Andrews R."/>
            <person name="Harrison E."/>
            <person name="Kimberley A."/>
            <person name="Garnett J."/>
            <person name="Fosker N."/>
            <person name="Hall R."/>
            <person name="Garner P."/>
            <person name="Kelly D."/>
            <person name="Bird C."/>
            <person name="Palmer S."/>
            <person name="Gehring I."/>
            <person name="Berger A."/>
            <person name="Dooley C.M."/>
            <person name="Ersan-Urun Z."/>
            <person name="Eser C."/>
            <person name="Geiger H."/>
            <person name="Geisler M."/>
            <person name="Karotki L."/>
            <person name="Kirn A."/>
            <person name="Konantz J."/>
            <person name="Konantz M."/>
            <person name="Oberlander M."/>
            <person name="Rudolph-Geiger S."/>
            <person name="Teucke M."/>
            <person name="Lanz C."/>
            <person name="Raddatz G."/>
            <person name="Osoegawa K."/>
            <person name="Zhu B."/>
            <person name="Rapp A."/>
            <person name="Widaa S."/>
            <person name="Langford C."/>
            <person name="Yang F."/>
            <person name="Schuster S.C."/>
            <person name="Carter N.P."/>
            <person name="Harrow J."/>
            <person name="Ning Z."/>
            <person name="Herrero J."/>
            <person name="Searle S.M."/>
            <person name="Enright A."/>
            <person name="Geisler R."/>
            <person name="Plasterk R.H."/>
            <person name="Lee C."/>
            <person name="Westerfield M."/>
            <person name="de Jong P.J."/>
            <person name="Zon L.I."/>
            <person name="Postlethwait J.H."/>
            <person name="Nusslein-Volhard C."/>
            <person name="Hubbard T.J."/>
            <person name="Roest Crollius H."/>
            <person name="Rogers J."/>
            <person name="Stemple D.L."/>
        </authorList>
    </citation>
    <scope>NUCLEOTIDE SEQUENCE [LARGE SCALE GENOMIC DNA]</scope>
    <source>
        <strain evidence="5">Tuebingen</strain>
    </source>
</reference>
<dbReference type="KEGG" id="dre:100149386"/>
<evidence type="ECO:0000256" key="3">
    <source>
        <dbReference type="SAM" id="MobiDB-lite"/>
    </source>
</evidence>
<dbReference type="EMBL" id="AL929190">
    <property type="status" value="NOT_ANNOTATED_CDS"/>
    <property type="molecule type" value="Genomic_DNA"/>
</dbReference>
<feature type="compositionally biased region" description="Basic and acidic residues" evidence="3">
    <location>
        <begin position="95"/>
        <end position="105"/>
    </location>
</feature>
<reference evidence="5" key="3">
    <citation type="submission" date="2013-08" db="UniProtKB">
        <authorList>
            <consortium name="Ensembl"/>
        </authorList>
    </citation>
    <scope>IDENTIFICATION</scope>
    <source>
        <strain evidence="5">Tuebingen</strain>
    </source>
</reference>
<evidence type="ECO:0000256" key="2">
    <source>
        <dbReference type="ARBA" id="ARBA00022490"/>
    </source>
</evidence>
<dbReference type="InterPro" id="IPR036865">
    <property type="entry name" value="CRAL-TRIO_dom_sf"/>
</dbReference>
<feature type="region of interest" description="Disordered" evidence="3">
    <location>
        <begin position="95"/>
        <end position="121"/>
    </location>
</feature>
<dbReference type="GeneTree" id="ENSGT00940000165419"/>
<dbReference type="HOGENOM" id="CLU_039135_1_0_1"/>
<accession>A0A8M1NHE6</accession>
<dbReference type="GeneID" id="100149386"/>
<dbReference type="Pfam" id="PF12496">
    <property type="entry name" value="BNIP2"/>
    <property type="match status" value="1"/>
</dbReference>
<keyword evidence="2" id="KW-0963">Cytoplasm</keyword>
<dbReference type="PRO" id="PR:A8DZD4"/>
<comment type="subcellular location">
    <subcellularLocation>
        <location evidence="1">Cytoplasm</location>
    </subcellularLocation>
</comment>
<dbReference type="Proteomes" id="UP000000437">
    <property type="component" value="Chromosome 16"/>
</dbReference>
<dbReference type="PROSITE" id="PS50191">
    <property type="entry name" value="CRAL_TRIO"/>
    <property type="match status" value="1"/>
</dbReference>
<dbReference type="InterPro" id="IPR022181">
    <property type="entry name" value="Bcl2-/adenovirus-E1B"/>
</dbReference>
<proteinExistence type="predicted"/>
<dbReference type="Bgee" id="ENSDARG00000060435">
    <property type="expression patterns" value="Expressed in zone of skin and 16 other cell types or tissues"/>
</dbReference>
<evidence type="ECO:0000256" key="1">
    <source>
        <dbReference type="ARBA" id="ARBA00004496"/>
    </source>
</evidence>
<evidence type="ECO:0000313" key="5">
    <source>
        <dbReference type="Ensembl" id="ENSDARP00000079578"/>
    </source>
</evidence>
<name>A8DZD4_DANRE</name>
<dbReference type="AGR" id="ZFIN:ZDB-GENE-060503-81"/>
<evidence type="ECO:0000313" key="8">
    <source>
        <dbReference type="ZFIN" id="ZDB-GENE-060503-81"/>
    </source>
</evidence>
<dbReference type="OrthoDB" id="19923at2759"/>
<reference evidence="7" key="5">
    <citation type="journal article" date="2016" name="BMC Genomics">
        <title>Gene evolution and gene expression after whole genome duplication in fish: the PhyloFish database.</title>
        <authorList>
            <person name="Pasquier J."/>
            <person name="Cabau C."/>
            <person name="Nguyen T."/>
            <person name="Jouanno E."/>
            <person name="Severac D."/>
            <person name="Braasch I."/>
            <person name="Journot L."/>
            <person name="Pontarotti P."/>
            <person name="Klopp C."/>
            <person name="Postlethwait J.H."/>
            <person name="Guiguen Y."/>
            <person name="Bobe J."/>
        </authorList>
    </citation>
    <scope>NUCLEOTIDE SEQUENCE</scope>
    <source>
        <strain evidence="7">Tuebingen</strain>
    </source>
</reference>
<dbReference type="InterPro" id="IPR001251">
    <property type="entry name" value="CRAL-TRIO_dom"/>
</dbReference>
<feature type="compositionally biased region" description="Polar residues" evidence="3">
    <location>
        <begin position="14"/>
        <end position="23"/>
    </location>
</feature>
<evidence type="ECO:0000313" key="6">
    <source>
        <dbReference type="Proteomes" id="UP000000437"/>
    </source>
</evidence>
<evidence type="ECO:0000259" key="4">
    <source>
        <dbReference type="PROSITE" id="PS50191"/>
    </source>
</evidence>
<dbReference type="STRING" id="7955.ENSDARP00000079578"/>
<dbReference type="Gene3D" id="3.40.525.10">
    <property type="entry name" value="CRAL-TRIO lipid binding domain"/>
    <property type="match status" value="1"/>
</dbReference>
<dbReference type="SUPFAM" id="SSF52087">
    <property type="entry name" value="CRAL/TRIO domain"/>
    <property type="match status" value="1"/>
</dbReference>
<dbReference type="PANTHER" id="PTHR12112:SF21">
    <property type="entry name" value="BCL-2_ADENOVIRUS E1B 19 KDA-INTERACTING PROTEIN 2-LIKE PROTEIN"/>
    <property type="match status" value="1"/>
</dbReference>
<dbReference type="OMA" id="NYPYIME"/>
<feature type="compositionally biased region" description="Basic and acidic residues" evidence="3">
    <location>
        <begin position="29"/>
        <end position="52"/>
    </location>
</feature>
<evidence type="ECO:0000313" key="7">
    <source>
        <dbReference type="RefSeq" id="NP_001121866.1"/>
    </source>
</evidence>
<reference evidence="7" key="4">
    <citation type="journal article" date="2015" name="Nat. Commun.">
        <title>RFX transcription factors are essential for hearing in mice.</title>
        <authorList>
            <person name="Elkon R."/>
            <person name="Milon B."/>
            <person name="Morrison L."/>
            <person name="Shah M."/>
            <person name="Vijayakumar S."/>
            <person name="Racherla M."/>
            <person name="Leitch C.C."/>
            <person name="Silipino L."/>
            <person name="Hadi S."/>
            <person name="Weiss-Gayet M."/>
            <person name="Barras E."/>
            <person name="Schmid C.D."/>
            <person name="Ait-Lounis A."/>
            <person name="Barnes A."/>
            <person name="Song Y."/>
            <person name="Eisenman D.J."/>
            <person name="Eliyahu E."/>
            <person name="Frolenkov G.I."/>
            <person name="Strome S.E."/>
            <person name="Durand B."/>
            <person name="Zaghloul N.A."/>
            <person name="Jones S.M."/>
            <person name="Reith W."/>
            <person name="Hertzano R."/>
        </authorList>
    </citation>
    <scope>NUCLEOTIDE SEQUENCE</scope>
    <source>
        <strain evidence="7">Tuebingen</strain>
    </source>
</reference>
<reference evidence="7" key="8">
    <citation type="submission" date="2025-04" db="UniProtKB">
        <authorList>
            <consortium name="RefSeq"/>
        </authorList>
    </citation>
    <scope>IDENTIFICATION</scope>
    <source>
        <strain evidence="7">Tuebingen</strain>
    </source>
</reference>
<dbReference type="FunFam" id="3.40.525.10:FF:000001">
    <property type="entry name" value="BCL2/adenovirus E1B protein-interacting protein 2"/>
    <property type="match status" value="1"/>
</dbReference>
<dbReference type="PANTHER" id="PTHR12112">
    <property type="entry name" value="BNIP - RELATED"/>
    <property type="match status" value="1"/>
</dbReference>
<protein>
    <submittedName>
        <fullName evidence="5">BCL2-interacting protein-like</fullName>
    </submittedName>
    <submittedName>
        <fullName evidence="7">Bcl-2/adenovirus E1B 19 kDa-interacting protein 2-like protein</fullName>
    </submittedName>
</protein>
<sequence length="361" mass="41724">MGTYSDQREAYMQNGHTENSRTSDFIPDMELREEWQDEEFPRPLPEDTHSPGDEEESAGAEGKKPVPPTSLALTGNTVRKKRLVAPTLSLTLDKTSTDRSLKSDEFEASALSPSPDDDLDMDINLEALETPSDSESYNFPESMHDLEWEDDLPRMGKASIRKPSLLEHAEMGHLELDQVDDYGRRWRHFHIGGQDYQVNMSVLEPYLQVLSHGGYYGDGSTAIIMFTSCYLPENTTEHYEYVMDNLFRYIIGTLDLMVSENYILVYLCGMAPRNKMPGIKWLRQCYMSIDRRLRKDLKGLFVVHPAWYVRALITVIKPFISEKFSRKMRFIHSLQELAEFVPVEQLQIPDCIREYDTQLNR</sequence>
<dbReference type="CDD" id="cd00170">
    <property type="entry name" value="SEC14"/>
    <property type="match status" value="1"/>
</dbReference>
<dbReference type="RefSeq" id="NP_001121866.1">
    <property type="nucleotide sequence ID" value="NM_001128394.1"/>
</dbReference>
<dbReference type="GO" id="GO:0006915">
    <property type="term" value="P:apoptotic process"/>
    <property type="evidence" value="ECO:0000318"/>
    <property type="project" value="GO_Central"/>
</dbReference>
<feature type="domain" description="CRAL-TRIO" evidence="4">
    <location>
        <begin position="203"/>
        <end position="360"/>
    </location>
</feature>
<dbReference type="PaxDb" id="7955-ENSDARP00000079578"/>
<accession>A8DZD4</accession>
<dbReference type="ZFIN" id="ZDB-GENE-060503-81">
    <property type="gene designation" value="bnipl"/>
</dbReference>
<keyword evidence="6" id="KW-1185">Reference proteome</keyword>
<dbReference type="SMART" id="SM00516">
    <property type="entry name" value="SEC14"/>
    <property type="match status" value="1"/>
</dbReference>
<dbReference type="GO" id="GO:0005737">
    <property type="term" value="C:cytoplasm"/>
    <property type="evidence" value="ECO:0000318"/>
    <property type="project" value="GO_Central"/>
</dbReference>
<gene>
    <name evidence="5 7 8" type="primary">bnipl</name>
    <name evidence="7" type="synonym">si:dkey-77n11.1</name>
</gene>
<dbReference type="Pfam" id="PF13716">
    <property type="entry name" value="CRAL_TRIO_2"/>
    <property type="match status" value="1"/>
</dbReference>
<reference evidence="7" key="6">
    <citation type="journal article" date="2016" name="Sci. Rep.">
        <title>Transcriptome comparison reveals a genetic network regulating the lower temperature limit in fish.</title>
        <authorList>
            <person name="Hu P."/>
            <person name="Liu M."/>
            <person name="Liu Y."/>
            <person name="Wang J."/>
            <person name="Zhang D."/>
            <person name="Niu H."/>
            <person name="Jiang S."/>
            <person name="Wang J."/>
            <person name="Zhang D."/>
            <person name="Han B."/>
            <person name="Xu Q."/>
            <person name="Chen L."/>
        </authorList>
    </citation>
    <scope>NUCLEOTIDE SEQUENCE</scope>
    <source>
        <strain evidence="7">Tuebingen</strain>
    </source>
</reference>
<dbReference type="PhylomeDB" id="A8DZD4"/>
<feature type="region of interest" description="Disordered" evidence="3">
    <location>
        <begin position="1"/>
        <end position="78"/>
    </location>
</feature>
<reference evidence="7" key="1">
    <citation type="journal article" date="2004" name="Proc. Natl. Acad. Sci. U.S.A.">
        <title>Hematopoietic gene expression profile in zebrafish kidney marrow.</title>
        <authorList>
            <person name="Song H.D."/>
            <person name="Sun X.J."/>
            <person name="Deng M."/>
            <person name="Zhang G.W."/>
            <person name="Zhou Y."/>
            <person name="Wu X.Y."/>
            <person name="Sheng Y."/>
            <person name="Chen Y."/>
            <person name="Ruan Z."/>
            <person name="Jiang C.L."/>
            <person name="Fan H.Y."/>
            <person name="Zon L.I."/>
            <person name="Kanki J.P."/>
            <person name="Liu T.X."/>
            <person name="Look A.T."/>
            <person name="Chen Z."/>
        </authorList>
    </citation>
    <scope>NUCLEOTIDE SEQUENCE</scope>
    <source>
        <strain evidence="7">Tuebingen</strain>
    </source>
</reference>
<dbReference type="Ensembl" id="ENSDART00000085143.6">
    <property type="protein sequence ID" value="ENSDARP00000079578.5"/>
    <property type="gene ID" value="ENSDARG00000060435.6"/>
</dbReference>
<reference evidence="7" key="7">
    <citation type="journal article" date="2020" name="Sci. Rep.">
        <title>Newly identified Gon4l/Udu-interacting proteins implicate novel functions.</title>
        <authorList>
            <person name="Tsai S.M."/>
            <person name="Chu K.C."/>
            <person name="Jiang Y.J."/>
        </authorList>
    </citation>
    <scope>NUCLEOTIDE SEQUENCE</scope>
    <source>
        <strain evidence="7">Tuebingen</strain>
    </source>
</reference>
<organism evidence="5">
    <name type="scientific">Danio rerio</name>
    <name type="common">Zebrafish</name>
    <name type="synonym">Brachydanio rerio</name>
    <dbReference type="NCBI Taxonomy" id="7955"/>
    <lineage>
        <taxon>Eukaryota</taxon>
        <taxon>Metazoa</taxon>
        <taxon>Chordata</taxon>
        <taxon>Craniata</taxon>
        <taxon>Vertebrata</taxon>
        <taxon>Euteleostomi</taxon>
        <taxon>Actinopterygii</taxon>
        <taxon>Neopterygii</taxon>
        <taxon>Teleostei</taxon>
        <taxon>Ostariophysi</taxon>
        <taxon>Cypriniformes</taxon>
        <taxon>Danionidae</taxon>
        <taxon>Danioninae</taxon>
        <taxon>Danio</taxon>
    </lineage>
</organism>
<dbReference type="CTD" id="149428"/>